<dbReference type="OrthoDB" id="2157641at2759"/>
<feature type="compositionally biased region" description="Polar residues" evidence="1">
    <location>
        <begin position="164"/>
        <end position="174"/>
    </location>
</feature>
<dbReference type="SUPFAM" id="SSF50729">
    <property type="entry name" value="PH domain-like"/>
    <property type="match status" value="1"/>
</dbReference>
<dbReference type="Gene3D" id="2.30.29.30">
    <property type="entry name" value="Pleckstrin-homology domain (PH domain)/Phosphotyrosine-binding domain (PTB)"/>
    <property type="match status" value="1"/>
</dbReference>
<gene>
    <name evidence="3" type="primary">PSD3</name>
    <name evidence="3" type="ORF">AWC38_SpisGene18191</name>
</gene>
<evidence type="ECO:0000259" key="2">
    <source>
        <dbReference type="PROSITE" id="PS50003"/>
    </source>
</evidence>
<accession>A0A2B4RML8</accession>
<protein>
    <submittedName>
        <fullName evidence="3">PH and SEC7 domain-containing protein 3</fullName>
    </submittedName>
</protein>
<dbReference type="PANTHER" id="PTHR10663:SF376">
    <property type="entry name" value="PH AND SEC7 DOMAIN-CONTAINING PROTEIN"/>
    <property type="match status" value="1"/>
</dbReference>
<evidence type="ECO:0000313" key="3">
    <source>
        <dbReference type="EMBL" id="PFX17482.1"/>
    </source>
</evidence>
<dbReference type="PROSITE" id="PS50003">
    <property type="entry name" value="PH_DOMAIN"/>
    <property type="match status" value="1"/>
</dbReference>
<comment type="caution">
    <text evidence="3">The sequence shown here is derived from an EMBL/GenBank/DDBJ whole genome shotgun (WGS) entry which is preliminary data.</text>
</comment>
<feature type="domain" description="PH" evidence="2">
    <location>
        <begin position="1"/>
        <end position="113"/>
    </location>
</feature>
<feature type="region of interest" description="Disordered" evidence="1">
    <location>
        <begin position="209"/>
        <end position="242"/>
    </location>
</feature>
<dbReference type="Pfam" id="PF15410">
    <property type="entry name" value="PH_9"/>
    <property type="match status" value="1"/>
</dbReference>
<sequence length="242" mass="27943">MSDSRIPKQLLYSELSHGARKIQASESDKVYKEGLLYRKVTMSSEGKKDEVTAPEHTRNCLGVHHSLASRATDYIKRPFVFRFVTSDWREFLFQAKNFRDMNEWIEAINLVAATFSAPPLPAPVGSCKRFQRPALPFSCTQLPLMKQLEHHETKSKEAEGQLIESLQSKPQSGTGREFEEWQEKHEFLDYEYKRYKMYVNILRGSKLESKLREKPRGSGSSVNMSGNNSIEDDDLQFLDKEI</sequence>
<reference evidence="4" key="1">
    <citation type="journal article" date="2017" name="bioRxiv">
        <title>Comparative analysis of the genomes of Stylophora pistillata and Acropora digitifera provides evidence for extensive differences between species of corals.</title>
        <authorList>
            <person name="Voolstra C.R."/>
            <person name="Li Y."/>
            <person name="Liew Y.J."/>
            <person name="Baumgarten S."/>
            <person name="Zoccola D."/>
            <person name="Flot J.-F."/>
            <person name="Tambutte S."/>
            <person name="Allemand D."/>
            <person name="Aranda M."/>
        </authorList>
    </citation>
    <scope>NUCLEOTIDE SEQUENCE [LARGE SCALE GENOMIC DNA]</scope>
</reference>
<keyword evidence="4" id="KW-1185">Reference proteome</keyword>
<feature type="compositionally biased region" description="Basic and acidic residues" evidence="1">
    <location>
        <begin position="150"/>
        <end position="159"/>
    </location>
</feature>
<evidence type="ECO:0000256" key="1">
    <source>
        <dbReference type="SAM" id="MobiDB-lite"/>
    </source>
</evidence>
<proteinExistence type="predicted"/>
<dbReference type="InterPro" id="IPR011993">
    <property type="entry name" value="PH-like_dom_sf"/>
</dbReference>
<dbReference type="EMBL" id="LSMT01000470">
    <property type="protein sequence ID" value="PFX17482.1"/>
    <property type="molecule type" value="Genomic_DNA"/>
</dbReference>
<dbReference type="PANTHER" id="PTHR10663">
    <property type="entry name" value="GUANYL-NUCLEOTIDE EXCHANGE FACTOR"/>
    <property type="match status" value="1"/>
</dbReference>
<name>A0A2B4RML8_STYPI</name>
<dbReference type="InterPro" id="IPR041681">
    <property type="entry name" value="PH_9"/>
</dbReference>
<dbReference type="Proteomes" id="UP000225706">
    <property type="component" value="Unassembled WGS sequence"/>
</dbReference>
<dbReference type="AlphaFoldDB" id="A0A2B4RML8"/>
<feature type="region of interest" description="Disordered" evidence="1">
    <location>
        <begin position="150"/>
        <end position="178"/>
    </location>
</feature>
<organism evidence="3 4">
    <name type="scientific">Stylophora pistillata</name>
    <name type="common">Smooth cauliflower coral</name>
    <dbReference type="NCBI Taxonomy" id="50429"/>
    <lineage>
        <taxon>Eukaryota</taxon>
        <taxon>Metazoa</taxon>
        <taxon>Cnidaria</taxon>
        <taxon>Anthozoa</taxon>
        <taxon>Hexacorallia</taxon>
        <taxon>Scleractinia</taxon>
        <taxon>Astrocoeniina</taxon>
        <taxon>Pocilloporidae</taxon>
        <taxon>Stylophora</taxon>
    </lineage>
</organism>
<feature type="compositionally biased region" description="Low complexity" evidence="1">
    <location>
        <begin position="217"/>
        <end position="229"/>
    </location>
</feature>
<evidence type="ECO:0000313" key="4">
    <source>
        <dbReference type="Proteomes" id="UP000225706"/>
    </source>
</evidence>
<dbReference type="InterPro" id="IPR001849">
    <property type="entry name" value="PH_domain"/>
</dbReference>